<evidence type="ECO:0000313" key="2">
    <source>
        <dbReference type="Proteomes" id="UP001237780"/>
    </source>
</evidence>
<gene>
    <name evidence="1" type="ORF">QFZ34_002045</name>
</gene>
<keyword evidence="2" id="KW-1185">Reference proteome</keyword>
<comment type="caution">
    <text evidence="1">The sequence shown here is derived from an EMBL/GenBank/DDBJ whole genome shotgun (WGS) entry which is preliminary data.</text>
</comment>
<evidence type="ECO:0000313" key="1">
    <source>
        <dbReference type="EMBL" id="MDQ0996863.1"/>
    </source>
</evidence>
<dbReference type="Proteomes" id="UP001237780">
    <property type="component" value="Unassembled WGS sequence"/>
</dbReference>
<dbReference type="EMBL" id="JAUSZT010000003">
    <property type="protein sequence ID" value="MDQ0996863.1"/>
    <property type="molecule type" value="Genomic_DNA"/>
</dbReference>
<accession>A0ABU0SAW0</accession>
<name>A0ABU0SAW0_9HYPH</name>
<sequence length="100" mass="10832">MKITGKKNIEAERLRGRAAVDAVMVPRINAAMGPKFALYQAKAAVAREGSNMFGKPSDIIKRHNLLLSSIIRVEEERQALQARIDAATSASEIDAIVASL</sequence>
<organism evidence="1 2">
    <name type="scientific">Phyllobacterium ifriqiyense</name>
    <dbReference type="NCBI Taxonomy" id="314238"/>
    <lineage>
        <taxon>Bacteria</taxon>
        <taxon>Pseudomonadati</taxon>
        <taxon>Pseudomonadota</taxon>
        <taxon>Alphaproteobacteria</taxon>
        <taxon>Hyphomicrobiales</taxon>
        <taxon>Phyllobacteriaceae</taxon>
        <taxon>Phyllobacterium</taxon>
    </lineage>
</organism>
<dbReference type="RefSeq" id="WP_307280120.1">
    <property type="nucleotide sequence ID" value="NZ_JAUSZT010000003.1"/>
</dbReference>
<reference evidence="1 2" key="1">
    <citation type="submission" date="2023-07" db="EMBL/GenBank/DDBJ databases">
        <title>Comparative genomics of wheat-associated soil bacteria to identify genetic determinants of phenazine resistance.</title>
        <authorList>
            <person name="Mouncey N."/>
        </authorList>
    </citation>
    <scope>NUCLEOTIDE SEQUENCE [LARGE SCALE GENOMIC DNA]</scope>
    <source>
        <strain evidence="1 2">W4I11</strain>
    </source>
</reference>
<protein>
    <submittedName>
        <fullName evidence="1">Uncharacterized protein</fullName>
    </submittedName>
</protein>
<proteinExistence type="predicted"/>